<sequence>MAAHSQVPTRTPALPAAGRGKGWTPPARANVVVGDFQADVPAGIGVAGSLTSPDDSLADLKPEQVRVLLNMIRNQHQDQMTVCAVTVSGLSQFKLWHRHLGHPSDRFLKLVSEVQQSSARKQLDSAFCLSSDQAVS</sequence>
<gene>
    <name evidence="2" type="ORF">LIER_43780</name>
</gene>
<evidence type="ECO:0000256" key="1">
    <source>
        <dbReference type="SAM" id="MobiDB-lite"/>
    </source>
</evidence>
<name>A0AAV3QTN6_LITER</name>
<keyword evidence="3" id="KW-1185">Reference proteome</keyword>
<reference evidence="2 3" key="1">
    <citation type="submission" date="2024-01" db="EMBL/GenBank/DDBJ databases">
        <title>The complete chloroplast genome sequence of Lithospermum erythrorhizon: insights into the phylogenetic relationship among Boraginaceae species and the maternal lineages of purple gromwells.</title>
        <authorList>
            <person name="Okada T."/>
            <person name="Watanabe K."/>
        </authorList>
    </citation>
    <scope>NUCLEOTIDE SEQUENCE [LARGE SCALE GENOMIC DNA]</scope>
</reference>
<comment type="caution">
    <text evidence="2">The sequence shown here is derived from an EMBL/GenBank/DDBJ whole genome shotgun (WGS) entry which is preliminary data.</text>
</comment>
<evidence type="ECO:0008006" key="4">
    <source>
        <dbReference type="Google" id="ProtNLM"/>
    </source>
</evidence>
<dbReference type="Proteomes" id="UP001454036">
    <property type="component" value="Unassembled WGS sequence"/>
</dbReference>
<protein>
    <recommendedName>
        <fullName evidence="4">GAG-pre-integrase domain-containing protein</fullName>
    </recommendedName>
</protein>
<dbReference type="AlphaFoldDB" id="A0AAV3QTN6"/>
<evidence type="ECO:0000313" key="3">
    <source>
        <dbReference type="Proteomes" id="UP001454036"/>
    </source>
</evidence>
<proteinExistence type="predicted"/>
<evidence type="ECO:0000313" key="2">
    <source>
        <dbReference type="EMBL" id="GAA0167064.1"/>
    </source>
</evidence>
<accession>A0AAV3QTN6</accession>
<feature type="region of interest" description="Disordered" evidence="1">
    <location>
        <begin position="1"/>
        <end position="22"/>
    </location>
</feature>
<dbReference type="EMBL" id="BAABME010038700">
    <property type="protein sequence ID" value="GAA0167064.1"/>
    <property type="molecule type" value="Genomic_DNA"/>
</dbReference>
<organism evidence="2 3">
    <name type="scientific">Lithospermum erythrorhizon</name>
    <name type="common">Purple gromwell</name>
    <name type="synonym">Lithospermum officinale var. erythrorhizon</name>
    <dbReference type="NCBI Taxonomy" id="34254"/>
    <lineage>
        <taxon>Eukaryota</taxon>
        <taxon>Viridiplantae</taxon>
        <taxon>Streptophyta</taxon>
        <taxon>Embryophyta</taxon>
        <taxon>Tracheophyta</taxon>
        <taxon>Spermatophyta</taxon>
        <taxon>Magnoliopsida</taxon>
        <taxon>eudicotyledons</taxon>
        <taxon>Gunneridae</taxon>
        <taxon>Pentapetalae</taxon>
        <taxon>asterids</taxon>
        <taxon>lamiids</taxon>
        <taxon>Boraginales</taxon>
        <taxon>Boraginaceae</taxon>
        <taxon>Boraginoideae</taxon>
        <taxon>Lithospermeae</taxon>
        <taxon>Lithospermum</taxon>
    </lineage>
</organism>